<feature type="non-terminal residue" evidence="1">
    <location>
        <position position="53"/>
    </location>
</feature>
<feature type="non-terminal residue" evidence="1">
    <location>
        <position position="1"/>
    </location>
</feature>
<dbReference type="EMBL" id="BLLF01001588">
    <property type="protein sequence ID" value="GFH20169.1"/>
    <property type="molecule type" value="Genomic_DNA"/>
</dbReference>
<accession>A0A699ZKN4</accession>
<protein>
    <submittedName>
        <fullName evidence="1">Uncharacterized protein</fullName>
    </submittedName>
</protein>
<dbReference type="Proteomes" id="UP000485058">
    <property type="component" value="Unassembled WGS sequence"/>
</dbReference>
<reference evidence="1 2" key="1">
    <citation type="submission" date="2020-02" db="EMBL/GenBank/DDBJ databases">
        <title>Draft genome sequence of Haematococcus lacustris strain NIES-144.</title>
        <authorList>
            <person name="Morimoto D."/>
            <person name="Nakagawa S."/>
            <person name="Yoshida T."/>
            <person name="Sawayama S."/>
        </authorList>
    </citation>
    <scope>NUCLEOTIDE SEQUENCE [LARGE SCALE GENOMIC DNA]</scope>
    <source>
        <strain evidence="1 2">NIES-144</strain>
    </source>
</reference>
<comment type="caution">
    <text evidence="1">The sequence shown here is derived from an EMBL/GenBank/DDBJ whole genome shotgun (WGS) entry which is preliminary data.</text>
</comment>
<name>A0A699ZKN4_HAELA</name>
<dbReference type="AlphaFoldDB" id="A0A699ZKN4"/>
<evidence type="ECO:0000313" key="2">
    <source>
        <dbReference type="Proteomes" id="UP000485058"/>
    </source>
</evidence>
<proteinExistence type="predicted"/>
<organism evidence="1 2">
    <name type="scientific">Haematococcus lacustris</name>
    <name type="common">Green alga</name>
    <name type="synonym">Haematococcus pluvialis</name>
    <dbReference type="NCBI Taxonomy" id="44745"/>
    <lineage>
        <taxon>Eukaryota</taxon>
        <taxon>Viridiplantae</taxon>
        <taxon>Chlorophyta</taxon>
        <taxon>core chlorophytes</taxon>
        <taxon>Chlorophyceae</taxon>
        <taxon>CS clade</taxon>
        <taxon>Chlamydomonadales</taxon>
        <taxon>Haematococcaceae</taxon>
        <taxon>Haematococcus</taxon>
    </lineage>
</organism>
<gene>
    <name evidence="1" type="ORF">HaLaN_17249</name>
</gene>
<evidence type="ECO:0000313" key="1">
    <source>
        <dbReference type="EMBL" id="GFH20169.1"/>
    </source>
</evidence>
<keyword evidence="2" id="KW-1185">Reference proteome</keyword>
<sequence length="53" mass="5331">MVDVVSSAGELLGGRFGGMSVAGQDWCTPLQLSARTIEASGAGVRTHGGQQLA</sequence>